<gene>
    <name evidence="1" type="ORF">DVH02_34010</name>
</gene>
<keyword evidence="2" id="KW-1185">Reference proteome</keyword>
<name>A0A370ASM4_9ACTN</name>
<dbReference type="Proteomes" id="UP000253741">
    <property type="component" value="Unassembled WGS sequence"/>
</dbReference>
<organism evidence="1 2">
    <name type="scientific">Streptomyces corynorhini</name>
    <dbReference type="NCBI Taxonomy" id="2282652"/>
    <lineage>
        <taxon>Bacteria</taxon>
        <taxon>Bacillati</taxon>
        <taxon>Actinomycetota</taxon>
        <taxon>Actinomycetes</taxon>
        <taxon>Kitasatosporales</taxon>
        <taxon>Streptomycetaceae</taxon>
        <taxon>Streptomyces</taxon>
    </lineage>
</organism>
<feature type="non-terminal residue" evidence="1">
    <location>
        <position position="59"/>
    </location>
</feature>
<sequence length="59" mass="6273">MADTFATLLDSWDQRAFRSVAGRHWPGADPVLPRLSRAANHGLLWFGAAAGIAVLGRGA</sequence>
<comment type="caution">
    <text evidence="1">The sequence shown here is derived from an EMBL/GenBank/DDBJ whole genome shotgun (WGS) entry which is preliminary data.</text>
</comment>
<accession>A0A370ASM4</accession>
<protein>
    <submittedName>
        <fullName evidence="1">Phosphoesterase</fullName>
    </submittedName>
</protein>
<dbReference type="EMBL" id="QQNA01000432">
    <property type="protein sequence ID" value="RDG30644.1"/>
    <property type="molecule type" value="Genomic_DNA"/>
</dbReference>
<evidence type="ECO:0000313" key="2">
    <source>
        <dbReference type="Proteomes" id="UP000253741"/>
    </source>
</evidence>
<evidence type="ECO:0000313" key="1">
    <source>
        <dbReference type="EMBL" id="RDG30644.1"/>
    </source>
</evidence>
<reference evidence="1 2" key="1">
    <citation type="submission" date="2018-07" db="EMBL/GenBank/DDBJ databases">
        <title>Streptomyces species from bats.</title>
        <authorList>
            <person name="Dunlap C."/>
        </authorList>
    </citation>
    <scope>NUCLEOTIDE SEQUENCE [LARGE SCALE GENOMIC DNA]</scope>
    <source>
        <strain evidence="1 2">AC230</strain>
    </source>
</reference>
<dbReference type="AlphaFoldDB" id="A0A370ASM4"/>
<proteinExistence type="predicted"/>